<dbReference type="Gene3D" id="1.20.1560.10">
    <property type="entry name" value="ABC transporter type 1, transmembrane domain"/>
    <property type="match status" value="1"/>
</dbReference>
<reference evidence="10 11" key="1">
    <citation type="submission" date="2018-10" db="EMBL/GenBank/DDBJ databases">
        <title>Thermophilic Lithotrophy and Phototrophy in an Intertidal, Iron-rich, Geothermal Spring.</title>
        <authorList>
            <person name="Ward L.M."/>
            <person name="Idei A."/>
            <person name="Nakagawa M."/>
            <person name="Ueno Y."/>
            <person name="Fischer W."/>
            <person name="Mcglynn S.E."/>
        </authorList>
    </citation>
    <scope>NUCLEOTIDE SEQUENCE [LARGE SCALE GENOMIC DNA]</scope>
    <source>
        <strain evidence="10">J137</strain>
    </source>
</reference>
<dbReference type="GO" id="GO:0015421">
    <property type="term" value="F:ABC-type oligopeptide transporter activity"/>
    <property type="evidence" value="ECO:0007669"/>
    <property type="project" value="TreeGrafter"/>
</dbReference>
<dbReference type="Gene3D" id="3.40.50.300">
    <property type="entry name" value="P-loop containing nucleotide triphosphate hydrolases"/>
    <property type="match status" value="1"/>
</dbReference>
<feature type="domain" description="ABC transporter" evidence="8">
    <location>
        <begin position="349"/>
        <end position="580"/>
    </location>
</feature>
<keyword evidence="4 10" id="KW-0067">ATP-binding</keyword>
<dbReference type="PROSITE" id="PS50929">
    <property type="entry name" value="ABC_TM1F"/>
    <property type="match status" value="1"/>
</dbReference>
<dbReference type="GO" id="GO:0005524">
    <property type="term" value="F:ATP binding"/>
    <property type="evidence" value="ECO:0007669"/>
    <property type="project" value="UniProtKB-KW"/>
</dbReference>
<feature type="transmembrane region" description="Helical" evidence="7">
    <location>
        <begin position="172"/>
        <end position="192"/>
    </location>
</feature>
<feature type="transmembrane region" description="Helical" evidence="7">
    <location>
        <begin position="249"/>
        <end position="274"/>
    </location>
</feature>
<dbReference type="PROSITE" id="PS50893">
    <property type="entry name" value="ABC_TRANSPORTER_2"/>
    <property type="match status" value="1"/>
</dbReference>
<dbReference type="GO" id="GO:0005886">
    <property type="term" value="C:plasma membrane"/>
    <property type="evidence" value="ECO:0007669"/>
    <property type="project" value="UniProtKB-SubCell"/>
</dbReference>
<evidence type="ECO:0000313" key="11">
    <source>
        <dbReference type="Proteomes" id="UP000269410"/>
    </source>
</evidence>
<evidence type="ECO:0000313" key="10">
    <source>
        <dbReference type="EMBL" id="RMD77117.1"/>
    </source>
</evidence>
<evidence type="ECO:0000256" key="1">
    <source>
        <dbReference type="ARBA" id="ARBA00004651"/>
    </source>
</evidence>
<dbReference type="SUPFAM" id="SSF52540">
    <property type="entry name" value="P-loop containing nucleoside triphosphate hydrolases"/>
    <property type="match status" value="1"/>
</dbReference>
<evidence type="ECO:0000259" key="9">
    <source>
        <dbReference type="PROSITE" id="PS50929"/>
    </source>
</evidence>
<dbReference type="Pfam" id="PF00005">
    <property type="entry name" value="ABC_tran"/>
    <property type="match status" value="1"/>
</dbReference>
<evidence type="ECO:0000256" key="6">
    <source>
        <dbReference type="ARBA" id="ARBA00023136"/>
    </source>
</evidence>
<evidence type="ECO:0000256" key="7">
    <source>
        <dbReference type="SAM" id="Phobius"/>
    </source>
</evidence>
<dbReference type="InterPro" id="IPR011527">
    <property type="entry name" value="ABC1_TM_dom"/>
</dbReference>
<evidence type="ECO:0000256" key="4">
    <source>
        <dbReference type="ARBA" id="ARBA00022840"/>
    </source>
</evidence>
<feature type="transmembrane region" description="Helical" evidence="7">
    <location>
        <begin position="30"/>
        <end position="51"/>
    </location>
</feature>
<dbReference type="CDD" id="cd18547">
    <property type="entry name" value="ABC_6TM_Tm288_like"/>
    <property type="match status" value="1"/>
</dbReference>
<comment type="subcellular location">
    <subcellularLocation>
        <location evidence="1">Cell membrane</location>
        <topology evidence="1">Multi-pass membrane protein</topology>
    </subcellularLocation>
</comment>
<protein>
    <submittedName>
        <fullName evidence="10">ABC transporter ATP-binding protein</fullName>
    </submittedName>
</protein>
<name>A0A3M0Z0G2_9BACT</name>
<dbReference type="PANTHER" id="PTHR43394">
    <property type="entry name" value="ATP-DEPENDENT PERMEASE MDL1, MITOCHONDRIAL"/>
    <property type="match status" value="1"/>
</dbReference>
<dbReference type="InterPro" id="IPR039421">
    <property type="entry name" value="Type_1_exporter"/>
</dbReference>
<feature type="transmembrane region" description="Helical" evidence="7">
    <location>
        <begin position="145"/>
        <end position="166"/>
    </location>
</feature>
<dbReference type="PANTHER" id="PTHR43394:SF1">
    <property type="entry name" value="ATP-BINDING CASSETTE SUB-FAMILY B MEMBER 10, MITOCHONDRIAL"/>
    <property type="match status" value="1"/>
</dbReference>
<dbReference type="InterPro" id="IPR003593">
    <property type="entry name" value="AAA+_ATPase"/>
</dbReference>
<evidence type="ECO:0000256" key="3">
    <source>
        <dbReference type="ARBA" id="ARBA00022741"/>
    </source>
</evidence>
<keyword evidence="5 7" id="KW-1133">Transmembrane helix</keyword>
<organism evidence="10 11">
    <name type="scientific">Candidatus Dojkabacteria bacterium</name>
    <dbReference type="NCBI Taxonomy" id="2099670"/>
    <lineage>
        <taxon>Bacteria</taxon>
        <taxon>Candidatus Dojkabacteria</taxon>
    </lineage>
</organism>
<dbReference type="EMBL" id="RFKV01000061">
    <property type="protein sequence ID" value="RMD77117.1"/>
    <property type="molecule type" value="Genomic_DNA"/>
</dbReference>
<accession>A0A3M0Z0G2</accession>
<dbReference type="Pfam" id="PF00664">
    <property type="entry name" value="ABC_membrane"/>
    <property type="match status" value="1"/>
</dbReference>
<dbReference type="Proteomes" id="UP000269410">
    <property type="component" value="Unassembled WGS sequence"/>
</dbReference>
<evidence type="ECO:0000259" key="8">
    <source>
        <dbReference type="PROSITE" id="PS50893"/>
    </source>
</evidence>
<proteinExistence type="predicted"/>
<dbReference type="InterPro" id="IPR036640">
    <property type="entry name" value="ABC1_TM_sf"/>
</dbReference>
<comment type="caution">
    <text evidence="10">The sequence shown here is derived from an EMBL/GenBank/DDBJ whole genome shotgun (WGS) entry which is preliminary data.</text>
</comment>
<evidence type="ECO:0000256" key="5">
    <source>
        <dbReference type="ARBA" id="ARBA00022989"/>
    </source>
</evidence>
<keyword evidence="6 7" id="KW-0472">Membrane</keyword>
<keyword evidence="2 7" id="KW-0812">Transmembrane</keyword>
<evidence type="ECO:0000256" key="2">
    <source>
        <dbReference type="ARBA" id="ARBA00022692"/>
    </source>
</evidence>
<feature type="transmembrane region" description="Helical" evidence="7">
    <location>
        <begin position="63"/>
        <end position="81"/>
    </location>
</feature>
<dbReference type="InterPro" id="IPR003439">
    <property type="entry name" value="ABC_transporter-like_ATP-bd"/>
</dbReference>
<keyword evidence="3" id="KW-0547">Nucleotide-binding</keyword>
<dbReference type="SUPFAM" id="SSF90123">
    <property type="entry name" value="ABC transporter transmembrane region"/>
    <property type="match status" value="1"/>
</dbReference>
<dbReference type="AlphaFoldDB" id="A0A3M0Z0G2"/>
<feature type="domain" description="ABC transmembrane type-1" evidence="9">
    <location>
        <begin position="32"/>
        <end position="313"/>
    </location>
</feature>
<sequence>MYQLNKTAKTNFIKTMLEIAGLVKENFSKLTFALVLVLLNSLITIFSPYFIGLITDELILKGLRYELFVALILLFSIYLVYSLSSYFQIRVIGKVGVDTVHKLRNKIFEKLNELPISFFNSNKSGDLISRINNDTEVLNGLFSEVLVRFFLSFFNIAGIGIFLTFLNPKLGVLSVGLIIPLFVYTIATNRLFRNINKKSLDSLGSLSSEISEGLNNFKTFIIFNKREFFNERIKKSIDDNFRKSTLASFVNGVSSLIYDLAGNLATVLVITFGLQMVKNVEITLGTLIAFLLLVNRFYEPLKTLASLVGTIQRSLASWDRINEILRMETNLKVTQKENEKIYSNEKTMIKMIDVDFGYDHSLVLKDVNLEIEKGKTYALVGPTGSGKSTLASMIMRLHDPVSGKIILNGYDLKSFRPDEISDQIGFILQEPFLIEGTLEENLKYGNRKLNHLTKSELLKEIENRNLKEVLNKFRNGLDEYVGVNSYLSLGQKQLVTFMRAILRDPKLLIMDEATSNVDTKTEKLFQAILDSLPADTSKFIIAHKLNTIRKADEIYLIANGRVEKIENLQVVLEIIRKSDY</sequence>
<gene>
    <name evidence="10" type="ORF">D6810_01950</name>
</gene>
<dbReference type="GO" id="GO:0016887">
    <property type="term" value="F:ATP hydrolysis activity"/>
    <property type="evidence" value="ECO:0007669"/>
    <property type="project" value="InterPro"/>
</dbReference>
<dbReference type="SMART" id="SM00382">
    <property type="entry name" value="AAA"/>
    <property type="match status" value="1"/>
</dbReference>
<dbReference type="InterPro" id="IPR027417">
    <property type="entry name" value="P-loop_NTPase"/>
</dbReference>